<evidence type="ECO:0000256" key="2">
    <source>
        <dbReference type="ARBA" id="ARBA00022917"/>
    </source>
</evidence>
<feature type="domain" description="Ribosome recycling factor" evidence="3">
    <location>
        <begin position="19"/>
        <end position="181"/>
    </location>
</feature>
<dbReference type="PANTHER" id="PTHR20982:SF3">
    <property type="entry name" value="MITOCHONDRIAL RIBOSOME RECYCLING FACTOR PSEUDO 1"/>
    <property type="match status" value="1"/>
</dbReference>
<proteinExistence type="inferred from homology"/>
<sequence>MAYNFAPLKQKITDTENWLKKEFQGIRTGRATPTLLDSVSVDSYGAKLPVSQVSAITTEDARTLRITPWDRSQAKAIEKAIAQSNLGISVALDDQGVRVMFPELTAERRAQLMKIVKERLEHAKVALRAERDKIWSDIQAQEKKSAISKDEKFRYKEEMEKIIAEGNKRLEEASRRKDLEISQ</sequence>
<dbReference type="PANTHER" id="PTHR20982">
    <property type="entry name" value="RIBOSOME RECYCLING FACTOR"/>
    <property type="match status" value="1"/>
</dbReference>
<dbReference type="FunFam" id="3.30.1360.40:FF:000001">
    <property type="entry name" value="Ribosome-recycling factor"/>
    <property type="match status" value="1"/>
</dbReference>
<dbReference type="Gene3D" id="3.30.1360.40">
    <property type="match status" value="1"/>
</dbReference>
<reference evidence="4 5" key="1">
    <citation type="journal article" date="2016" name="Nat. Commun.">
        <title>Thousands of microbial genomes shed light on interconnected biogeochemical processes in an aquifer system.</title>
        <authorList>
            <person name="Anantharaman K."/>
            <person name="Brown C.T."/>
            <person name="Hug L.A."/>
            <person name="Sharon I."/>
            <person name="Castelle C.J."/>
            <person name="Probst A.J."/>
            <person name="Thomas B.C."/>
            <person name="Singh A."/>
            <person name="Wilkins M.J."/>
            <person name="Karaoz U."/>
            <person name="Brodie E.L."/>
            <person name="Williams K.H."/>
            <person name="Hubbard S.S."/>
            <person name="Banfield J.F."/>
        </authorList>
    </citation>
    <scope>NUCLEOTIDE SEQUENCE [LARGE SCALE GENOMIC DNA]</scope>
</reference>
<dbReference type="Gene3D" id="1.10.132.20">
    <property type="entry name" value="Ribosome-recycling factor"/>
    <property type="match status" value="1"/>
</dbReference>
<dbReference type="AlphaFoldDB" id="A0A1F6CCU0"/>
<evidence type="ECO:0000313" key="4">
    <source>
        <dbReference type="EMBL" id="OGG46989.1"/>
    </source>
</evidence>
<dbReference type="InterPro" id="IPR002661">
    <property type="entry name" value="Ribosome_recyc_fac"/>
</dbReference>
<comment type="caution">
    <text evidence="4">The sequence shown here is derived from an EMBL/GenBank/DDBJ whole genome shotgun (WGS) entry which is preliminary data.</text>
</comment>
<dbReference type="NCBIfam" id="TIGR00496">
    <property type="entry name" value="frr"/>
    <property type="match status" value="1"/>
</dbReference>
<dbReference type="GO" id="GO:0006412">
    <property type="term" value="P:translation"/>
    <property type="evidence" value="ECO:0007669"/>
    <property type="project" value="UniProtKB-KW"/>
</dbReference>
<keyword evidence="2" id="KW-0648">Protein biosynthesis</keyword>
<dbReference type="Proteomes" id="UP000178344">
    <property type="component" value="Unassembled WGS sequence"/>
</dbReference>
<evidence type="ECO:0000256" key="1">
    <source>
        <dbReference type="ARBA" id="ARBA00005912"/>
    </source>
</evidence>
<evidence type="ECO:0000313" key="5">
    <source>
        <dbReference type="Proteomes" id="UP000178344"/>
    </source>
</evidence>
<organism evidence="4 5">
    <name type="scientific">Candidatus Kaiserbacteria bacterium RIFCSPHIGHO2_01_FULL_49_13</name>
    <dbReference type="NCBI Taxonomy" id="1798477"/>
    <lineage>
        <taxon>Bacteria</taxon>
        <taxon>Candidatus Kaiseribacteriota</taxon>
    </lineage>
</organism>
<gene>
    <name evidence="4" type="ORF">A2671_00395</name>
</gene>
<protein>
    <submittedName>
        <fullName evidence="4">Ribosome recycling factor</fullName>
    </submittedName>
</protein>
<name>A0A1F6CCU0_9BACT</name>
<dbReference type="EMBL" id="MFKQ01000033">
    <property type="protein sequence ID" value="OGG46989.1"/>
    <property type="molecule type" value="Genomic_DNA"/>
</dbReference>
<dbReference type="InterPro" id="IPR036191">
    <property type="entry name" value="RRF_sf"/>
</dbReference>
<dbReference type="InterPro" id="IPR023584">
    <property type="entry name" value="Ribosome_recyc_fac_dom"/>
</dbReference>
<comment type="similarity">
    <text evidence="1">Belongs to the RRF family.</text>
</comment>
<dbReference type="SUPFAM" id="SSF55194">
    <property type="entry name" value="Ribosome recycling factor, RRF"/>
    <property type="match status" value="1"/>
</dbReference>
<dbReference type="Pfam" id="PF01765">
    <property type="entry name" value="RRF"/>
    <property type="match status" value="1"/>
</dbReference>
<dbReference type="GO" id="GO:0043023">
    <property type="term" value="F:ribosomal large subunit binding"/>
    <property type="evidence" value="ECO:0007669"/>
    <property type="project" value="TreeGrafter"/>
</dbReference>
<accession>A0A1F6CCU0</accession>
<evidence type="ECO:0000259" key="3">
    <source>
        <dbReference type="Pfam" id="PF01765"/>
    </source>
</evidence>